<dbReference type="SUPFAM" id="SSF55729">
    <property type="entry name" value="Acyl-CoA N-acyltransferases (Nat)"/>
    <property type="match status" value="1"/>
</dbReference>
<accession>A0ABP2I4W3</accession>
<protein>
    <submittedName>
        <fullName evidence="2">Acetyltransferase, GNAT family</fullName>
    </submittedName>
</protein>
<evidence type="ECO:0000259" key="1">
    <source>
        <dbReference type="PROSITE" id="PS51186"/>
    </source>
</evidence>
<comment type="caution">
    <text evidence="2">The sequence shown here is derived from an EMBL/GenBank/DDBJ whole genome shotgun (WGS) entry which is preliminary data.</text>
</comment>
<dbReference type="PANTHER" id="PTHR43451:SF1">
    <property type="entry name" value="ACETYLTRANSFERASE"/>
    <property type="match status" value="1"/>
</dbReference>
<dbReference type="InterPro" id="IPR000182">
    <property type="entry name" value="GNAT_dom"/>
</dbReference>
<evidence type="ECO:0000313" key="3">
    <source>
        <dbReference type="Proteomes" id="UP000002938"/>
    </source>
</evidence>
<dbReference type="RefSeq" id="WP_006783542.1">
    <property type="nucleotide sequence ID" value="NZ_ADMN01000015.1"/>
</dbReference>
<name>A0ABP2I4W3_9FIRM</name>
<dbReference type="Gene3D" id="3.40.630.30">
    <property type="match status" value="1"/>
</dbReference>
<keyword evidence="3" id="KW-1185">Reference proteome</keyword>
<dbReference type="InterPro" id="IPR052564">
    <property type="entry name" value="N-acetyltrans/Recomb-assoc"/>
</dbReference>
<reference evidence="2 3" key="1">
    <citation type="journal article" date="2011" name="J. Bacteriol.">
        <title>Draft Genome Sequence of Turicibacter sanguinis PC909, Isolated from Human Feces.</title>
        <authorList>
            <person name="Cuiv P.O."/>
            <person name="Klaassens E.S."/>
            <person name="Durkin A.S."/>
            <person name="Harkins D.M."/>
            <person name="Foster L."/>
            <person name="McCorrison J."/>
            <person name="Torralba M."/>
            <person name="Nelson K.E."/>
            <person name="Morrison M."/>
        </authorList>
    </citation>
    <scope>NUCLEOTIDE SEQUENCE [LARGE SCALE GENOMIC DNA]</scope>
    <source>
        <strain evidence="2 3">PC909</strain>
    </source>
</reference>
<dbReference type="PROSITE" id="PS51186">
    <property type="entry name" value="GNAT"/>
    <property type="match status" value="1"/>
</dbReference>
<organism evidence="2 3">
    <name type="scientific">Turicibacter sanguinis PC909</name>
    <dbReference type="NCBI Taxonomy" id="702450"/>
    <lineage>
        <taxon>Bacteria</taxon>
        <taxon>Bacillati</taxon>
        <taxon>Bacillota</taxon>
        <taxon>Erysipelotrichia</taxon>
        <taxon>Erysipelotrichales</taxon>
        <taxon>Turicibacteraceae</taxon>
        <taxon>Turicibacter</taxon>
    </lineage>
</organism>
<dbReference type="Pfam" id="PF13673">
    <property type="entry name" value="Acetyltransf_10"/>
    <property type="match status" value="1"/>
</dbReference>
<feature type="domain" description="N-acetyltransferase" evidence="1">
    <location>
        <begin position="4"/>
        <end position="156"/>
    </location>
</feature>
<sequence>MLEIEIRSYIAEDCVFLTELFYQTVHQINQKDYSLRQLEVWAPKEVETQKWNKRFLSSYTVVALIKEKIVGFGNIDCDGYLDCLYVHANYQRQGVATLIYEALEQKVKRQNHRIETHASITAIPFFQAKGFNVLRPQVVIRQGIELENFIMEKVIKKIRNISF</sequence>
<feature type="non-terminal residue" evidence="2">
    <location>
        <position position="163"/>
    </location>
</feature>
<evidence type="ECO:0000313" key="2">
    <source>
        <dbReference type="EMBL" id="EFF64932.1"/>
    </source>
</evidence>
<gene>
    <name evidence="2" type="ORF">CUW_1973</name>
</gene>
<dbReference type="CDD" id="cd04301">
    <property type="entry name" value="NAT_SF"/>
    <property type="match status" value="1"/>
</dbReference>
<dbReference type="Proteomes" id="UP000002938">
    <property type="component" value="Unassembled WGS sequence"/>
</dbReference>
<dbReference type="InterPro" id="IPR016181">
    <property type="entry name" value="Acyl_CoA_acyltransferase"/>
</dbReference>
<dbReference type="PANTHER" id="PTHR43451">
    <property type="entry name" value="ACETYLTRANSFERASE (GNAT) FAMILY PROTEIN"/>
    <property type="match status" value="1"/>
</dbReference>
<proteinExistence type="predicted"/>
<dbReference type="EMBL" id="ADMN01000015">
    <property type="protein sequence ID" value="EFF64932.1"/>
    <property type="molecule type" value="Genomic_DNA"/>
</dbReference>